<gene>
    <name evidence="3" type="ORF">LuPra_01042</name>
</gene>
<feature type="domain" description="DUF4178" evidence="2">
    <location>
        <begin position="58"/>
        <end position="196"/>
    </location>
</feature>
<dbReference type="AlphaFoldDB" id="A0A143PJB2"/>
<dbReference type="RefSeq" id="WP_157898759.1">
    <property type="nucleotide sequence ID" value="NZ_CP015136.1"/>
</dbReference>
<dbReference type="OrthoDB" id="228033at2"/>
<dbReference type="KEGG" id="abac:LuPra_01042"/>
<evidence type="ECO:0000313" key="3">
    <source>
        <dbReference type="EMBL" id="AMY07859.1"/>
    </source>
</evidence>
<proteinExistence type="predicted"/>
<keyword evidence="4" id="KW-1185">Reference proteome</keyword>
<reference evidence="3 4" key="1">
    <citation type="journal article" date="2016" name="Genome Announc.">
        <title>First Complete Genome Sequence of a Subdivision 6 Acidobacterium Strain.</title>
        <authorList>
            <person name="Huang S."/>
            <person name="Vieira S."/>
            <person name="Bunk B."/>
            <person name="Riedel T."/>
            <person name="Sproer C."/>
            <person name="Overmann J."/>
        </authorList>
    </citation>
    <scope>NUCLEOTIDE SEQUENCE [LARGE SCALE GENOMIC DNA]</scope>
    <source>
        <strain evidence="4">DSM 100886 HEG_-6_39</strain>
    </source>
</reference>
<feature type="domain" description="DUF4178" evidence="2">
    <location>
        <begin position="274"/>
        <end position="412"/>
    </location>
</feature>
<evidence type="ECO:0000259" key="2">
    <source>
        <dbReference type="Pfam" id="PF13785"/>
    </source>
</evidence>
<dbReference type="InterPro" id="IPR025235">
    <property type="entry name" value="DUF4178"/>
</dbReference>
<dbReference type="Proteomes" id="UP000076079">
    <property type="component" value="Chromosome"/>
</dbReference>
<dbReference type="Pfam" id="PF13785">
    <property type="entry name" value="DUF4178"/>
    <property type="match status" value="2"/>
</dbReference>
<protein>
    <recommendedName>
        <fullName evidence="2">DUF4178 domain-containing protein</fullName>
    </recommendedName>
</protein>
<sequence length="648" mass="72137">MRGPAGRCPNCGAPVRFRWSSAVQTTCESCRSVIVRHDVDLETIGEIADLPPDSSPIQIGTTGTLDGRSFSVVGRIVYEYDDGGWNEWHVVYADGTSGWLSDAQLEYAVSSLVQPEKRLPAADGVRLGMDYTWDGRPLQVTTLTTAHYKGVEGELPFEYWGKQDVLFADLRGHDATFGTIDYSDGAPVLFIGRFVSFDELHLQNVRTFEAEDRSKAMQGFNCANCGAAVELRALSQTRAVACTSCGAVIDTRDRNVTILQTAAAKQPISPRIPLGSRADWAGRPHDVIGFQQRSVTVDGQRYAWDEYVLFNPYVGFRYLTEYNGHWNDVTTVRELPAMDSSGSRAAMRLGDVVFKHFQHANARTDFVLGEFPWRVQVGEEVATDDFVEPPYMLSGEGTENERTWSRGMYTDPQQIWKAFDLPATPPQPVGVFANQPNPYAEKSTALWRAFRWLSVLVVVLMLYRMLTASGATVFSHDFRYQPGVPESSFVTEPFVLPSDGKVEVKISTTVSNSWLGFDLALINLETGDAHNTDSEVSFYSGVEGGESWSEGNRAATLSLPRLPAGQYYLRVEPEGPPNGPEVPYKINVRRDLPDPFPYLLALVLLTLRPIWVWFRKAGFEARRNAESDYAPSTSDDDDDDDDADDDDE</sequence>
<feature type="region of interest" description="Disordered" evidence="1">
    <location>
        <begin position="624"/>
        <end position="648"/>
    </location>
</feature>
<dbReference type="STRING" id="1855912.LuPra_01042"/>
<accession>A0A143PJB2</accession>
<feature type="compositionally biased region" description="Acidic residues" evidence="1">
    <location>
        <begin position="634"/>
        <end position="648"/>
    </location>
</feature>
<evidence type="ECO:0000313" key="4">
    <source>
        <dbReference type="Proteomes" id="UP000076079"/>
    </source>
</evidence>
<reference evidence="4" key="2">
    <citation type="submission" date="2016-04" db="EMBL/GenBank/DDBJ databases">
        <title>First Complete Genome Sequence of a Subdivision 6 Acidobacterium.</title>
        <authorList>
            <person name="Huang S."/>
            <person name="Vieira S."/>
            <person name="Bunk B."/>
            <person name="Riedel T."/>
            <person name="Sproeer C."/>
            <person name="Overmann J."/>
        </authorList>
    </citation>
    <scope>NUCLEOTIDE SEQUENCE [LARGE SCALE GENOMIC DNA]</scope>
    <source>
        <strain evidence="4">DSM 100886 HEG_-6_39</strain>
    </source>
</reference>
<dbReference type="PATRIC" id="fig|1813736.3.peg.1089"/>
<dbReference type="EMBL" id="CP015136">
    <property type="protein sequence ID" value="AMY07859.1"/>
    <property type="molecule type" value="Genomic_DNA"/>
</dbReference>
<name>A0A143PJB2_LUTPR</name>
<evidence type="ECO:0000256" key="1">
    <source>
        <dbReference type="SAM" id="MobiDB-lite"/>
    </source>
</evidence>
<organism evidence="3 4">
    <name type="scientific">Luteitalea pratensis</name>
    <dbReference type="NCBI Taxonomy" id="1855912"/>
    <lineage>
        <taxon>Bacteria</taxon>
        <taxon>Pseudomonadati</taxon>
        <taxon>Acidobacteriota</taxon>
        <taxon>Vicinamibacteria</taxon>
        <taxon>Vicinamibacterales</taxon>
        <taxon>Vicinamibacteraceae</taxon>
        <taxon>Luteitalea</taxon>
    </lineage>
</organism>